<evidence type="ECO:0000313" key="1">
    <source>
        <dbReference type="EMBL" id="NFF87655.1"/>
    </source>
</evidence>
<dbReference type="Proteomes" id="UP000476820">
    <property type="component" value="Unassembled WGS sequence"/>
</dbReference>
<evidence type="ECO:0000313" key="2">
    <source>
        <dbReference type="Proteomes" id="UP000476820"/>
    </source>
</evidence>
<name>A0A0M1LJ03_CLOBO</name>
<dbReference type="OrthoDB" id="1682205at2"/>
<proteinExistence type="predicted"/>
<dbReference type="RefSeq" id="WP_053342031.1">
    <property type="nucleotide sequence ID" value="NZ_LFPG01000004.1"/>
</dbReference>
<dbReference type="AlphaFoldDB" id="A0A0M1LJ03"/>
<sequence length="110" mass="11706">MKAIYCQRGESIDYKNKTDEIIKAGTVVSITSRVGVAGTDINANKIGSIHVVGVFELEKSSEEEISVGAKVYYDPSKDCITATEASNIPAGYATADAQLNNTSVYVKLLG</sequence>
<protein>
    <submittedName>
        <fullName evidence="1">DUF2190 family protein</fullName>
    </submittedName>
</protein>
<gene>
    <name evidence="1" type="ORF">FC774_07175</name>
</gene>
<reference evidence="1 2" key="1">
    <citation type="submission" date="2019-04" db="EMBL/GenBank/DDBJ databases">
        <title>Genome sequencing of Clostridium botulinum Groups I-IV and Clostridium butyricum.</title>
        <authorList>
            <person name="Brunt J."/>
            <person name="Van Vliet A.H.M."/>
            <person name="Stringer S.C."/>
            <person name="Carter A.T."/>
            <person name="Peck M.W."/>
        </authorList>
    </citation>
    <scope>NUCLEOTIDE SEQUENCE [LARGE SCALE GENOMIC DNA]</scope>
    <source>
        <strain evidence="1 2">1605</strain>
    </source>
</reference>
<dbReference type="PIRSF" id="PIRSF030771">
    <property type="entry name" value="UCP030771"/>
    <property type="match status" value="1"/>
</dbReference>
<dbReference type="EMBL" id="SWOV01000014">
    <property type="protein sequence ID" value="NFF87655.1"/>
    <property type="molecule type" value="Genomic_DNA"/>
</dbReference>
<comment type="caution">
    <text evidence="1">The sequence shown here is derived from an EMBL/GenBank/DDBJ whole genome shotgun (WGS) entry which is preliminary data.</text>
</comment>
<dbReference type="InterPro" id="IPR011231">
    <property type="entry name" value="Phage_VT1-Sakai_H0018"/>
</dbReference>
<accession>A0A0M1LJ03</accession>
<dbReference type="Pfam" id="PF09956">
    <property type="entry name" value="Phage_cement_2"/>
    <property type="match status" value="1"/>
</dbReference>
<organism evidence="1 2">
    <name type="scientific">Clostridium botulinum</name>
    <dbReference type="NCBI Taxonomy" id="1491"/>
    <lineage>
        <taxon>Bacteria</taxon>
        <taxon>Bacillati</taxon>
        <taxon>Bacillota</taxon>
        <taxon>Clostridia</taxon>
        <taxon>Eubacteriales</taxon>
        <taxon>Clostridiaceae</taxon>
        <taxon>Clostridium</taxon>
    </lineage>
</organism>